<evidence type="ECO:0000259" key="2">
    <source>
        <dbReference type="Pfam" id="PF07664"/>
    </source>
</evidence>
<dbReference type="Pfam" id="PF07670">
    <property type="entry name" value="Gate"/>
    <property type="match status" value="2"/>
</dbReference>
<reference evidence="5" key="1">
    <citation type="submission" date="2017-02" db="EMBL/GenBank/DDBJ databases">
        <title>Delving into the versatile metabolic prowess of the omnipresent phylum Bacteroidetes.</title>
        <authorList>
            <person name="Nobu M.K."/>
            <person name="Mei R."/>
            <person name="Narihiro T."/>
            <person name="Kuroda K."/>
            <person name="Liu W.-T."/>
        </authorList>
    </citation>
    <scope>NUCLEOTIDE SEQUENCE</scope>
    <source>
        <strain evidence="5">ADurb.Bin417</strain>
    </source>
</reference>
<dbReference type="InterPro" id="IPR011640">
    <property type="entry name" value="Fe2_transport_prot_B_C"/>
</dbReference>
<dbReference type="Proteomes" id="UP000485484">
    <property type="component" value="Unassembled WGS sequence"/>
</dbReference>
<evidence type="ECO:0000259" key="4">
    <source>
        <dbReference type="Pfam" id="PF17910"/>
    </source>
</evidence>
<feature type="domain" description="Nucleoside transporter/FeoB GTPase Gate" evidence="3">
    <location>
        <begin position="352"/>
        <end position="453"/>
    </location>
</feature>
<feature type="transmembrane region" description="Helical" evidence="1">
    <location>
        <begin position="424"/>
        <end position="445"/>
    </location>
</feature>
<feature type="domain" description="FeoB cytosolic helical" evidence="4">
    <location>
        <begin position="19"/>
        <end position="97"/>
    </location>
</feature>
<keyword evidence="1" id="KW-0812">Transmembrane</keyword>
<dbReference type="AlphaFoldDB" id="A0A1V5MHU7"/>
<accession>A0A1V5MHU7</accession>
<dbReference type="GO" id="GO:0005886">
    <property type="term" value="C:plasma membrane"/>
    <property type="evidence" value="ECO:0007669"/>
    <property type="project" value="TreeGrafter"/>
</dbReference>
<dbReference type="Gene3D" id="1.10.287.1770">
    <property type="match status" value="1"/>
</dbReference>
<feature type="transmembrane region" description="Helical" evidence="1">
    <location>
        <begin position="232"/>
        <end position="254"/>
    </location>
</feature>
<dbReference type="EMBL" id="MWAK01000093">
    <property type="protein sequence ID" value="OPZ92490.1"/>
    <property type="molecule type" value="Genomic_DNA"/>
</dbReference>
<dbReference type="InterPro" id="IPR041069">
    <property type="entry name" value="FeoB_Cyto"/>
</dbReference>
<evidence type="ECO:0000256" key="1">
    <source>
        <dbReference type="SAM" id="Phobius"/>
    </source>
</evidence>
<feature type="transmembrane region" description="Helical" evidence="1">
    <location>
        <begin position="266"/>
        <end position="289"/>
    </location>
</feature>
<dbReference type="PANTHER" id="PTHR43185">
    <property type="entry name" value="FERROUS IRON TRANSPORT PROTEIN B"/>
    <property type="match status" value="1"/>
</dbReference>
<gene>
    <name evidence="5" type="primary">feoB_1</name>
    <name evidence="5" type="ORF">BWY73_00781</name>
</gene>
<feature type="transmembrane region" description="Helical" evidence="1">
    <location>
        <begin position="381"/>
        <end position="404"/>
    </location>
</feature>
<feature type="domain" description="Ferrous iron transport protein B C-terminal" evidence="2">
    <location>
        <begin position="298"/>
        <end position="346"/>
    </location>
</feature>
<evidence type="ECO:0000313" key="5">
    <source>
        <dbReference type="EMBL" id="OPZ92490.1"/>
    </source>
</evidence>
<keyword evidence="1" id="KW-0472">Membrane</keyword>
<keyword evidence="1" id="KW-1133">Transmembrane helix</keyword>
<name>A0A1V5MHU7_UNCT6</name>
<dbReference type="InterPro" id="IPR011642">
    <property type="entry name" value="Gate_dom"/>
</dbReference>
<dbReference type="PANTHER" id="PTHR43185:SF1">
    <property type="entry name" value="FE(2+) TRANSPORTER FEOB"/>
    <property type="match status" value="1"/>
</dbReference>
<feature type="transmembrane region" description="Helical" evidence="1">
    <location>
        <begin position="350"/>
        <end position="369"/>
    </location>
</feature>
<feature type="transmembrane region" description="Helical" evidence="1">
    <location>
        <begin position="296"/>
        <end position="318"/>
    </location>
</feature>
<feature type="transmembrane region" description="Helical" evidence="1">
    <location>
        <begin position="193"/>
        <end position="212"/>
    </location>
</feature>
<dbReference type="Pfam" id="PF17910">
    <property type="entry name" value="FeoB_Cyto"/>
    <property type="match status" value="1"/>
</dbReference>
<organism evidence="5">
    <name type="scientific">candidate division TA06 bacterium ADurb.Bin417</name>
    <dbReference type="NCBI Taxonomy" id="1852828"/>
    <lineage>
        <taxon>Bacteria</taxon>
        <taxon>Bacteria division TA06</taxon>
    </lineage>
</organism>
<dbReference type="GO" id="GO:0015093">
    <property type="term" value="F:ferrous iron transmembrane transporter activity"/>
    <property type="evidence" value="ECO:0007669"/>
    <property type="project" value="InterPro"/>
</dbReference>
<comment type="caution">
    <text evidence="5">The sequence shown here is derived from an EMBL/GenBank/DDBJ whole genome shotgun (WGS) entry which is preliminary data.</text>
</comment>
<dbReference type="Pfam" id="PF07664">
    <property type="entry name" value="FeoB_C"/>
    <property type="match status" value="1"/>
</dbReference>
<evidence type="ECO:0000259" key="3">
    <source>
        <dbReference type="Pfam" id="PF07670"/>
    </source>
</evidence>
<feature type="transmembrane region" description="Helical" evidence="1">
    <location>
        <begin position="457"/>
        <end position="478"/>
    </location>
</feature>
<feature type="domain" description="Nucleoside transporter/FeoB GTPase Gate" evidence="3">
    <location>
        <begin position="198"/>
        <end position="290"/>
    </location>
</feature>
<dbReference type="InterPro" id="IPR050860">
    <property type="entry name" value="FeoB_GTPase"/>
</dbReference>
<sequence>MSNEKPEARYQRLAADYRKRIAARLKADYGFRPDFVALLLIQDDQEMLQLVREKEPEAWTEIAGLVTELKERLDEPPAYLIARYYQARASRLAAETICCQKRSAVADFQLQLSRLMINPVTGLPILFLILYFGLYLFVGRFGAGVLVDLLEEHLFNQRLTPWLTGASNRWLPWPALRELFTGEYGIITLGVRYAVALILPIVTTFFLAFAVLEDTGYLPRLALLLDRFFKKIGLTGRAVIPLVLGLGCDTMATLVTRTLPTRRERFIATLLLALAVPCAAQLGVIFSLLAEKPAGIAVWAMIILAVFLLAGFLASRLVPGDPPDFYLEIPLLRRPLFSNILVKTGARIKWYFLEIMPMFIFASLLIWAGRLSHLFDLLVRILTFPVRWLGLPAETAVAFLFGFFRRDYGAGGLYDLKKAGLLSGNQLLVAAVTLTLFLPCVAQFLMNIKERGWKVGVSISIFTLFFSFTVGFFLNLGLNLLGINL</sequence>
<protein>
    <submittedName>
        <fullName evidence="5">Ferrous iron transport protein B</fullName>
    </submittedName>
</protein>
<feature type="transmembrane region" description="Helical" evidence="1">
    <location>
        <begin position="120"/>
        <end position="138"/>
    </location>
</feature>
<proteinExistence type="predicted"/>